<feature type="repeat" description="ANK" evidence="6">
    <location>
        <begin position="1389"/>
        <end position="1421"/>
    </location>
</feature>
<name>A0A423X2V2_9PEZI</name>
<dbReference type="SUPFAM" id="SSF48403">
    <property type="entry name" value="Ankyrin repeat"/>
    <property type="match status" value="3"/>
</dbReference>
<dbReference type="PANTHER" id="PTHR24198">
    <property type="entry name" value="ANKYRIN REPEAT AND PROTEIN KINASE DOMAIN-CONTAINING PROTEIN"/>
    <property type="match status" value="1"/>
</dbReference>
<dbReference type="SMART" id="SM00248">
    <property type="entry name" value="ANK"/>
    <property type="match status" value="24"/>
</dbReference>
<dbReference type="PROSITE" id="PS01357">
    <property type="entry name" value="ZF_ZZ_1"/>
    <property type="match status" value="1"/>
</dbReference>
<dbReference type="GO" id="GO:0008270">
    <property type="term" value="F:zinc ion binding"/>
    <property type="evidence" value="ECO:0007669"/>
    <property type="project" value="UniProtKB-KW"/>
</dbReference>
<feature type="repeat" description="ANK" evidence="6">
    <location>
        <begin position="816"/>
        <end position="848"/>
    </location>
</feature>
<protein>
    <recommendedName>
        <fullName evidence="9">ZZ-type domain-containing protein</fullName>
    </recommendedName>
</protein>
<dbReference type="Pfam" id="PF00023">
    <property type="entry name" value="Ank"/>
    <property type="match status" value="1"/>
</dbReference>
<dbReference type="Gene3D" id="3.40.50.300">
    <property type="entry name" value="P-loop containing nucleotide triphosphate hydrolases"/>
    <property type="match status" value="1"/>
</dbReference>
<comment type="caution">
    <text evidence="10">The sequence shown here is derived from an EMBL/GenBank/DDBJ whole genome shotgun (WGS) entry which is preliminary data.</text>
</comment>
<dbReference type="PRINTS" id="PR01415">
    <property type="entry name" value="ANKYRIN"/>
</dbReference>
<dbReference type="Gene3D" id="3.30.60.90">
    <property type="match status" value="1"/>
</dbReference>
<evidence type="ECO:0000259" key="9">
    <source>
        <dbReference type="PROSITE" id="PS50135"/>
    </source>
</evidence>
<evidence type="ECO:0000256" key="4">
    <source>
        <dbReference type="ARBA" id="ARBA00022833"/>
    </source>
</evidence>
<evidence type="ECO:0000256" key="6">
    <source>
        <dbReference type="PROSITE-ProRule" id="PRU00023"/>
    </source>
</evidence>
<feature type="repeat" description="ANK" evidence="6">
    <location>
        <begin position="1245"/>
        <end position="1277"/>
    </location>
</feature>
<proteinExistence type="predicted"/>
<dbReference type="PANTHER" id="PTHR24198:SF165">
    <property type="entry name" value="ANKYRIN REPEAT-CONTAINING PROTEIN-RELATED"/>
    <property type="match status" value="1"/>
</dbReference>
<dbReference type="InterPro" id="IPR002110">
    <property type="entry name" value="Ankyrin_rpt"/>
</dbReference>
<organism evidence="10 11">
    <name type="scientific">Cytospora schulzeri</name>
    <dbReference type="NCBI Taxonomy" id="448051"/>
    <lineage>
        <taxon>Eukaryota</taxon>
        <taxon>Fungi</taxon>
        <taxon>Dikarya</taxon>
        <taxon>Ascomycota</taxon>
        <taxon>Pezizomycotina</taxon>
        <taxon>Sordariomycetes</taxon>
        <taxon>Sordariomycetidae</taxon>
        <taxon>Diaporthales</taxon>
        <taxon>Cytosporaceae</taxon>
        <taxon>Cytospora</taxon>
    </lineage>
</organism>
<dbReference type="OrthoDB" id="341259at2759"/>
<evidence type="ECO:0000256" key="2">
    <source>
        <dbReference type="ARBA" id="ARBA00022737"/>
    </source>
</evidence>
<dbReference type="Pfam" id="PF13637">
    <property type="entry name" value="Ank_4"/>
    <property type="match status" value="2"/>
</dbReference>
<feature type="region of interest" description="Disordered" evidence="8">
    <location>
        <begin position="1778"/>
        <end position="1807"/>
    </location>
</feature>
<keyword evidence="3 7" id="KW-0863">Zinc-finger</keyword>
<dbReference type="Pfam" id="PF00569">
    <property type="entry name" value="ZZ"/>
    <property type="match status" value="1"/>
</dbReference>
<dbReference type="Proteomes" id="UP000283895">
    <property type="component" value="Unassembled WGS sequence"/>
</dbReference>
<dbReference type="Pfam" id="PF24883">
    <property type="entry name" value="NPHP3_N"/>
    <property type="match status" value="1"/>
</dbReference>
<evidence type="ECO:0000256" key="1">
    <source>
        <dbReference type="ARBA" id="ARBA00022723"/>
    </source>
</evidence>
<evidence type="ECO:0000313" key="10">
    <source>
        <dbReference type="EMBL" id="ROW10101.1"/>
    </source>
</evidence>
<keyword evidence="11" id="KW-1185">Reference proteome</keyword>
<dbReference type="PROSITE" id="PS50135">
    <property type="entry name" value="ZF_ZZ_2"/>
    <property type="match status" value="1"/>
</dbReference>
<feature type="compositionally biased region" description="Basic and acidic residues" evidence="8">
    <location>
        <begin position="1788"/>
        <end position="1797"/>
    </location>
</feature>
<keyword evidence="2" id="KW-0677">Repeat</keyword>
<dbReference type="EMBL" id="LKEA01000003">
    <property type="protein sequence ID" value="ROW10101.1"/>
    <property type="molecule type" value="Genomic_DNA"/>
</dbReference>
<gene>
    <name evidence="10" type="ORF">VMCG_02079</name>
</gene>
<feature type="repeat" description="ANK" evidence="6">
    <location>
        <begin position="1069"/>
        <end position="1095"/>
    </location>
</feature>
<feature type="compositionally biased region" description="Acidic residues" evidence="8">
    <location>
        <begin position="1798"/>
        <end position="1807"/>
    </location>
</feature>
<dbReference type="SMART" id="SM00291">
    <property type="entry name" value="ZnF_ZZ"/>
    <property type="match status" value="1"/>
</dbReference>
<dbReference type="InterPro" id="IPR043145">
    <property type="entry name" value="Znf_ZZ_sf"/>
</dbReference>
<keyword evidence="4" id="KW-0862">Zinc</keyword>
<dbReference type="InterPro" id="IPR000433">
    <property type="entry name" value="Znf_ZZ"/>
</dbReference>
<dbReference type="Gene3D" id="1.25.40.20">
    <property type="entry name" value="Ankyrin repeat-containing domain"/>
    <property type="match status" value="5"/>
</dbReference>
<feature type="repeat" description="ANK" evidence="6">
    <location>
        <begin position="1460"/>
        <end position="1492"/>
    </location>
</feature>
<dbReference type="SUPFAM" id="SSF57850">
    <property type="entry name" value="RING/U-box"/>
    <property type="match status" value="1"/>
</dbReference>
<keyword evidence="5 6" id="KW-0040">ANK repeat</keyword>
<feature type="domain" description="ZZ-type" evidence="9">
    <location>
        <begin position="1724"/>
        <end position="1778"/>
    </location>
</feature>
<feature type="repeat" description="ANK" evidence="6">
    <location>
        <begin position="887"/>
        <end position="908"/>
    </location>
</feature>
<evidence type="ECO:0000313" key="11">
    <source>
        <dbReference type="Proteomes" id="UP000283895"/>
    </source>
</evidence>
<feature type="repeat" description="ANK" evidence="6">
    <location>
        <begin position="1631"/>
        <end position="1664"/>
    </location>
</feature>
<evidence type="ECO:0000256" key="5">
    <source>
        <dbReference type="ARBA" id="ARBA00023043"/>
    </source>
</evidence>
<feature type="repeat" description="ANK" evidence="6">
    <location>
        <begin position="1032"/>
        <end position="1064"/>
    </location>
</feature>
<dbReference type="Pfam" id="PF12796">
    <property type="entry name" value="Ank_2"/>
    <property type="match status" value="6"/>
</dbReference>
<evidence type="ECO:0000256" key="7">
    <source>
        <dbReference type="PROSITE-ProRule" id="PRU00228"/>
    </source>
</evidence>
<evidence type="ECO:0000256" key="8">
    <source>
        <dbReference type="SAM" id="MobiDB-lite"/>
    </source>
</evidence>
<dbReference type="InterPro" id="IPR027417">
    <property type="entry name" value="P-loop_NTPase"/>
</dbReference>
<reference evidence="10 11" key="1">
    <citation type="submission" date="2015-09" db="EMBL/GenBank/DDBJ databases">
        <title>Host preference determinants of Valsa canker pathogens revealed by comparative genomics.</title>
        <authorList>
            <person name="Yin Z."/>
            <person name="Huang L."/>
        </authorList>
    </citation>
    <scope>NUCLEOTIDE SEQUENCE [LARGE SCALE GENOMIC DNA]</scope>
    <source>
        <strain evidence="10 11">03-1</strain>
    </source>
</reference>
<dbReference type="PROSITE" id="PS50088">
    <property type="entry name" value="ANK_REPEAT"/>
    <property type="match status" value="9"/>
</dbReference>
<feature type="repeat" description="ANK" evidence="6">
    <location>
        <begin position="924"/>
        <end position="956"/>
    </location>
</feature>
<dbReference type="InterPro" id="IPR036770">
    <property type="entry name" value="Ankyrin_rpt-contain_sf"/>
</dbReference>
<evidence type="ECO:0000256" key="3">
    <source>
        <dbReference type="ARBA" id="ARBA00022771"/>
    </source>
</evidence>
<sequence length="1807" mass="198246">MSRDNEPNDCTGSLEVIHEAGSEPPSIDVIAVHWLGSDDLKESTLLEDLCQQINARSMLFNTTVKDDTDSISTEGLTRLAGRLLRQLSLERLDREAVQGTKTPIAFVAYGLGGVIVKKALVMAESDATYYSISQECNQLAIYRYSATTGLVHDANFSRRTKHKDVHTLSAGDPVFAAIGNNLKAETEPEYRKCLSRLFEISPMFTVPDDQRDLYMSEPSPEVQNAYDGWLEIASSCIITTSGDWGVGKSLNARALFHRVKRSSKVVAYYSFAGAEEWSQNSLGSFLGSVVFQVLNQDPERFSRVQDLFAAMEASTAWTEAGLLVLFQSLMDTTKGLNPLHLVVDDLQNCESARELVDVLTAIVASDKSSTKLKVALFYNRETPRSQIIEDALRVHDTYRMYGPSLTPDTLIPLATTLSDEAISSKPYLVDLQPQLSAALKKCKNTTEMLLKVQSLDISNAGSDYRTLKYLESVVSSPQLSLRDVVASKFEALPGWGMAALGWIAHSRRPLRLDELATAVALTNSMERSSSAFDPKDLPVDFAIDVRSLFGPLVRLEGGGLVFSDKAVRNGAVEMFATERKIELAAKRSQKAVIPGDVEITRILLRYLSQQEFVVPVNEALRAAPQAFVPPPGRQFDLITYAVQYLPFHYRACKSSGDLPDLSMSRQVVVMWSRLNSQLNSKTSPPYVCVADPLLLAAQLGLTETVKALGKNIMPEYRQIAISLASWGGYVDTANELLVGECADNTRTTNTAEALEYAAARGHDRIINVLLKYMDEKEPQGLSPLLNRLLCQAAELGYEKQASMWVERGADVNAAPDNITPLQHAVHNGHASLVHYLLDREADVNSNAGTCTDTPMDKPILLAARKGHELVVQYLLAAQADITCLTKDGITPLYLAAEYGHLTIVRRLLAAEISGHSVVNHQSSGGTSPLIIACTKGHSEIAKTLLSAGASIKSRDSDGNTALYHVLGPNREDFALEVFASVSSFEDFKHEDICDVFFRAAELGFDKIIDHCWKSSNQEARIRLKRWSDPGDERRSPLHIAAANGHVRVARLLLDLGFAADLDPEGTSTSELKPLALAAEAGEEEIVELLLQRGANPFVPMPDGQTILSRVARYSKDSARHAKVVRLLKSVDIDPNSFDEYEYTALHWAVIGGKLEITRALLQHPTVNPNVTTREYGWNALHYLADDNLKSTKELGELLIIAGTDPLGLDVDNWLPIHVASRSGNVQMLELLWKHNQESIEASADDGSTPLHFGIKCCELASIRWLMEHGANGNARGPLKHTPLMMAAYGGSDEPVRILCGYNCDAKMTDEDGGTALHFAARSGAEGAARELLKRQIGILSARDKINLSALHQAIRNSKIEFAAMLLDDFYPIAGADTRLDDLRAQSTVDGETPLISAVTREQDGIVRRLLELGAETEYRDHSGYTALLAALERPYNLRILTMLLDPNAPNHVDVNAGGQEHPTALHNAAKYGNFPLVKTLIGLGAQVNAQGGQYNTALSAAAASGYHIIAMYLLDFKEQKADPNLPAGGFANALSAALYSQSYELIAPLIQAGVDVNATDIQGRSALHIAARRGSWDVYEELQDRMGSITSLVDKQGRTLIHHAAMSGKPAHFLQVLVHEDWADFDIKDLNGWTPLHWACRQDANLSIVQALVRLGVDLTRATDDGWTPENIAVTHDAGEIAAYIRENMKEKHAPGLDETVRSMSPGFGSETTSGTRWKVGHVHPSVACDGCLLYPVVGTRWHCNKCNDVDFCFKCYWSAKEAHYPHHDFTAIPEGGYIGRTPEIEDLEQKSDRQSSDESEDEDEGI</sequence>
<dbReference type="PROSITE" id="PS50297">
    <property type="entry name" value="ANK_REP_REGION"/>
    <property type="match status" value="9"/>
</dbReference>
<dbReference type="InterPro" id="IPR056884">
    <property type="entry name" value="NPHP3-like_N"/>
</dbReference>
<keyword evidence="1" id="KW-0479">Metal-binding</keyword>
<dbReference type="CDD" id="cd02249">
    <property type="entry name" value="ZZ"/>
    <property type="match status" value="1"/>
</dbReference>
<dbReference type="STRING" id="356882.A0A423X2V2"/>
<accession>A0A423X2V2</accession>